<protein>
    <recommendedName>
        <fullName evidence="3">Preprotein translocase subunit SecB</fullName>
    </recommendedName>
</protein>
<name>A0ABQ1NYB1_9GAMM</name>
<dbReference type="RefSeq" id="WP_150277537.1">
    <property type="nucleotide sequence ID" value="NZ_BMFF01000001.1"/>
</dbReference>
<dbReference type="Proteomes" id="UP000638188">
    <property type="component" value="Unassembled WGS sequence"/>
</dbReference>
<evidence type="ECO:0000313" key="2">
    <source>
        <dbReference type="Proteomes" id="UP000638188"/>
    </source>
</evidence>
<evidence type="ECO:0000313" key="1">
    <source>
        <dbReference type="EMBL" id="GGC87230.1"/>
    </source>
</evidence>
<comment type="caution">
    <text evidence="1">The sequence shown here is derived from an EMBL/GenBank/DDBJ whole genome shotgun (WGS) entry which is preliminary data.</text>
</comment>
<keyword evidence="2" id="KW-1185">Reference proteome</keyword>
<reference evidence="2" key="1">
    <citation type="journal article" date="2019" name="Int. J. Syst. Evol. Microbiol.">
        <title>The Global Catalogue of Microorganisms (GCM) 10K type strain sequencing project: providing services to taxonomists for standard genome sequencing and annotation.</title>
        <authorList>
            <consortium name="The Broad Institute Genomics Platform"/>
            <consortium name="The Broad Institute Genome Sequencing Center for Infectious Disease"/>
            <person name="Wu L."/>
            <person name="Ma J."/>
        </authorList>
    </citation>
    <scope>NUCLEOTIDE SEQUENCE [LARGE SCALE GENOMIC DNA]</scope>
    <source>
        <strain evidence="2">CGMCC 1.12482</strain>
    </source>
</reference>
<accession>A0ABQ1NYB1</accession>
<proteinExistence type="predicted"/>
<dbReference type="EMBL" id="BMFF01000001">
    <property type="protein sequence ID" value="GGC87230.1"/>
    <property type="molecule type" value="Genomic_DNA"/>
</dbReference>
<sequence>MKASDVRLDLVRIENITGTAFGQSDEAETAKLKAIFNARIVSDLEGLSKGDLFELRLRFAAIIGDEETPSYEIEVAGDFIIEDEHIVKEIKTEAGVYETASLLFPYLRQFSKPILESLGTGNIDFPFYIALPPPTRKKGSSKARADKSA</sequence>
<evidence type="ECO:0008006" key="3">
    <source>
        <dbReference type="Google" id="ProtNLM"/>
    </source>
</evidence>
<organism evidence="1 2">
    <name type="scientific">Halopseudomonas salina</name>
    <dbReference type="NCBI Taxonomy" id="1323744"/>
    <lineage>
        <taxon>Bacteria</taxon>
        <taxon>Pseudomonadati</taxon>
        <taxon>Pseudomonadota</taxon>
        <taxon>Gammaproteobacteria</taxon>
        <taxon>Pseudomonadales</taxon>
        <taxon>Pseudomonadaceae</taxon>
        <taxon>Halopseudomonas</taxon>
    </lineage>
</organism>
<gene>
    <name evidence="1" type="ORF">GCM10007418_03770</name>
</gene>